<reference evidence="1 2" key="1">
    <citation type="submission" date="2020-02" db="EMBL/GenBank/DDBJ databases">
        <authorList>
            <person name="Ferguson B K."/>
        </authorList>
    </citation>
    <scope>NUCLEOTIDE SEQUENCE [LARGE SCALE GENOMIC DNA]</scope>
</reference>
<proteinExistence type="predicted"/>
<evidence type="ECO:0000313" key="2">
    <source>
        <dbReference type="Proteomes" id="UP000479000"/>
    </source>
</evidence>
<dbReference type="AlphaFoldDB" id="A0A6H5GP92"/>
<dbReference type="SUPFAM" id="SSF48726">
    <property type="entry name" value="Immunoglobulin"/>
    <property type="match status" value="1"/>
</dbReference>
<gene>
    <name evidence="1" type="ORF">NTEN_LOCUS11371</name>
</gene>
<dbReference type="EMBL" id="CADCXU010016804">
    <property type="protein sequence ID" value="CAB0005894.1"/>
    <property type="molecule type" value="Genomic_DNA"/>
</dbReference>
<dbReference type="Proteomes" id="UP000479000">
    <property type="component" value="Unassembled WGS sequence"/>
</dbReference>
<protein>
    <submittedName>
        <fullName evidence="1">Uncharacterized protein</fullName>
    </submittedName>
</protein>
<keyword evidence="2" id="KW-1185">Reference proteome</keyword>
<dbReference type="InterPro" id="IPR013783">
    <property type="entry name" value="Ig-like_fold"/>
</dbReference>
<name>A0A6H5GP92_9HEMI</name>
<dbReference type="InterPro" id="IPR036179">
    <property type="entry name" value="Ig-like_dom_sf"/>
</dbReference>
<sequence length="66" mass="7645">MRRYLYEKNLVTKVMNGTTTQMKNDSYWSILEIKTVKSADYGTYACGVVFEGGIQYKETHLMRPNA</sequence>
<organism evidence="1 2">
    <name type="scientific">Nesidiocoris tenuis</name>
    <dbReference type="NCBI Taxonomy" id="355587"/>
    <lineage>
        <taxon>Eukaryota</taxon>
        <taxon>Metazoa</taxon>
        <taxon>Ecdysozoa</taxon>
        <taxon>Arthropoda</taxon>
        <taxon>Hexapoda</taxon>
        <taxon>Insecta</taxon>
        <taxon>Pterygota</taxon>
        <taxon>Neoptera</taxon>
        <taxon>Paraneoptera</taxon>
        <taxon>Hemiptera</taxon>
        <taxon>Heteroptera</taxon>
        <taxon>Panheteroptera</taxon>
        <taxon>Cimicomorpha</taxon>
        <taxon>Miridae</taxon>
        <taxon>Dicyphina</taxon>
        <taxon>Nesidiocoris</taxon>
    </lineage>
</organism>
<accession>A0A6H5GP92</accession>
<dbReference type="Gene3D" id="2.60.40.10">
    <property type="entry name" value="Immunoglobulins"/>
    <property type="match status" value="1"/>
</dbReference>
<feature type="non-terminal residue" evidence="1">
    <location>
        <position position="66"/>
    </location>
</feature>
<evidence type="ECO:0000313" key="1">
    <source>
        <dbReference type="EMBL" id="CAB0005894.1"/>
    </source>
</evidence>